<dbReference type="PATRIC" id="fig|1203610.3.peg.5221"/>
<evidence type="ECO:0000313" key="2">
    <source>
        <dbReference type="Proteomes" id="UP000033035"/>
    </source>
</evidence>
<gene>
    <name evidence="1" type="ORF">HMPREF1536_05107</name>
</gene>
<reference evidence="1 2" key="1">
    <citation type="submission" date="2013-04" db="EMBL/GenBank/DDBJ databases">
        <title>The Genome Sequence of Parabacteroides gordonii DSM 23371.</title>
        <authorList>
            <consortium name="The Broad Institute Genomics Platform"/>
            <person name="Earl A."/>
            <person name="Ward D."/>
            <person name="Feldgarden M."/>
            <person name="Gevers D."/>
            <person name="Martens E."/>
            <person name="Sakamoto M."/>
            <person name="Benno Y."/>
            <person name="Suzuki N."/>
            <person name="Matsunaga N."/>
            <person name="Koshihara K."/>
            <person name="Seki M."/>
            <person name="Komiya H."/>
            <person name="Walker B."/>
            <person name="Young S."/>
            <person name="Zeng Q."/>
            <person name="Gargeya S."/>
            <person name="Fitzgerald M."/>
            <person name="Haas B."/>
            <person name="Abouelleil A."/>
            <person name="Allen A.W."/>
            <person name="Alvarado L."/>
            <person name="Arachchi H.M."/>
            <person name="Berlin A.M."/>
            <person name="Chapman S.B."/>
            <person name="Gainer-Dewar J."/>
            <person name="Goldberg J."/>
            <person name="Griggs A."/>
            <person name="Gujja S."/>
            <person name="Hansen M."/>
            <person name="Howarth C."/>
            <person name="Imamovic A."/>
            <person name="Ireland A."/>
            <person name="Larimer J."/>
            <person name="McCowan C."/>
            <person name="Murphy C."/>
            <person name="Pearson M."/>
            <person name="Poon T.W."/>
            <person name="Priest M."/>
            <person name="Roberts A."/>
            <person name="Saif S."/>
            <person name="Shea T."/>
            <person name="Sisk P."/>
            <person name="Sykes S."/>
            <person name="Wortman J."/>
            <person name="Nusbaum C."/>
            <person name="Birren B."/>
        </authorList>
    </citation>
    <scope>NUCLEOTIDE SEQUENCE [LARGE SCALE GENOMIC DNA]</scope>
    <source>
        <strain evidence="1 2">MS-1</strain>
    </source>
</reference>
<dbReference type="EMBL" id="AQHW01000029">
    <property type="protein sequence ID" value="KKB47463.1"/>
    <property type="molecule type" value="Genomic_DNA"/>
</dbReference>
<dbReference type="AlphaFoldDB" id="A0A0F5IPN3"/>
<dbReference type="Proteomes" id="UP000033035">
    <property type="component" value="Unassembled WGS sequence"/>
</dbReference>
<dbReference type="Gene3D" id="3.40.50.300">
    <property type="entry name" value="P-loop containing nucleotide triphosphate hydrolases"/>
    <property type="match status" value="1"/>
</dbReference>
<dbReference type="HOGENOM" id="CLU_1319899_0_0_10"/>
<proteinExistence type="predicted"/>
<dbReference type="InterPro" id="IPR027417">
    <property type="entry name" value="P-loop_NTPase"/>
</dbReference>
<protein>
    <submittedName>
        <fullName evidence="1">Uncharacterized protein</fullName>
    </submittedName>
</protein>
<name>A0A0F5IPN3_9BACT</name>
<dbReference type="RefSeq" id="WP_028728036.1">
    <property type="nucleotide sequence ID" value="NZ_AUAE01000025.1"/>
</dbReference>
<accession>A0A0F5IPN3</accession>
<evidence type="ECO:0000313" key="1">
    <source>
        <dbReference type="EMBL" id="KKB47463.1"/>
    </source>
</evidence>
<sequence length="208" mass="25010">MRENDLITTPEAKPLYEIEAISVEGLVNHLDVVKNKYDYIVIDLPRFFYYEDNLESIFIRSNYIFAPFHIPYNYSVEQSNNDFLHQVEGRLDLFIELRKKIKSINKDITFTLVPYENDVTEEFKEWIEKFDMSLLPQTFKRYSELPSYIDTISDLCKNKSIAYAPYITNTKAIIYYLEKETIANNYIEEQNNLFKKRMRNILNQYKKR</sequence>
<comment type="caution">
    <text evidence="1">The sequence shown here is derived from an EMBL/GenBank/DDBJ whole genome shotgun (WGS) entry which is preliminary data.</text>
</comment>
<organism evidence="1 2">
    <name type="scientific">Parabacteroides gordonii MS-1 = DSM 23371</name>
    <dbReference type="NCBI Taxonomy" id="1203610"/>
    <lineage>
        <taxon>Bacteria</taxon>
        <taxon>Pseudomonadati</taxon>
        <taxon>Bacteroidota</taxon>
        <taxon>Bacteroidia</taxon>
        <taxon>Bacteroidales</taxon>
        <taxon>Tannerellaceae</taxon>
        <taxon>Parabacteroides</taxon>
    </lineage>
</organism>
<keyword evidence="2" id="KW-1185">Reference proteome</keyword>